<reference evidence="1" key="1">
    <citation type="submission" date="2021-06" db="EMBL/GenBank/DDBJ databases">
        <title>Parelaphostrongylus tenuis whole genome reference sequence.</title>
        <authorList>
            <person name="Garwood T.J."/>
            <person name="Larsen P.A."/>
            <person name="Fountain-Jones N.M."/>
            <person name="Garbe J.R."/>
            <person name="Macchietto M.G."/>
            <person name="Kania S.A."/>
            <person name="Gerhold R.W."/>
            <person name="Richards J.E."/>
            <person name="Wolf T.M."/>
        </authorList>
    </citation>
    <scope>NUCLEOTIDE SEQUENCE</scope>
    <source>
        <strain evidence="1">MNPRO001-30</strain>
        <tissue evidence="1">Meninges</tissue>
    </source>
</reference>
<dbReference type="AlphaFoldDB" id="A0AAD5QEL9"/>
<name>A0AAD5QEL9_PARTN</name>
<evidence type="ECO:0000313" key="1">
    <source>
        <dbReference type="EMBL" id="KAJ1346659.1"/>
    </source>
</evidence>
<keyword evidence="2" id="KW-1185">Reference proteome</keyword>
<protein>
    <submittedName>
        <fullName evidence="1">Uncharacterized protein</fullName>
    </submittedName>
</protein>
<evidence type="ECO:0000313" key="2">
    <source>
        <dbReference type="Proteomes" id="UP001196413"/>
    </source>
</evidence>
<comment type="caution">
    <text evidence="1">The sequence shown here is derived from an EMBL/GenBank/DDBJ whole genome shotgun (WGS) entry which is preliminary data.</text>
</comment>
<organism evidence="1 2">
    <name type="scientific">Parelaphostrongylus tenuis</name>
    <name type="common">Meningeal worm</name>
    <dbReference type="NCBI Taxonomy" id="148309"/>
    <lineage>
        <taxon>Eukaryota</taxon>
        <taxon>Metazoa</taxon>
        <taxon>Ecdysozoa</taxon>
        <taxon>Nematoda</taxon>
        <taxon>Chromadorea</taxon>
        <taxon>Rhabditida</taxon>
        <taxon>Rhabditina</taxon>
        <taxon>Rhabditomorpha</taxon>
        <taxon>Strongyloidea</taxon>
        <taxon>Metastrongylidae</taxon>
        <taxon>Parelaphostrongylus</taxon>
    </lineage>
</organism>
<proteinExistence type="predicted"/>
<gene>
    <name evidence="1" type="ORF">KIN20_001539</name>
</gene>
<accession>A0AAD5QEL9</accession>
<dbReference type="EMBL" id="JAHQIW010000203">
    <property type="protein sequence ID" value="KAJ1346659.1"/>
    <property type="molecule type" value="Genomic_DNA"/>
</dbReference>
<sequence length="138" mass="16021">MREQLFLRILRTRAIGRLMEEVVIPLGQTLGYRCSVSGCRSDRSFSMISIIEHMKGHYAQIKDSKCHYNYQCKECERYFVLLGMTASCYCKRLNGTESNCLVTREDWSSSAARENVGFFNYVQAARSSCVLHERLQRK</sequence>
<dbReference type="Proteomes" id="UP001196413">
    <property type="component" value="Unassembled WGS sequence"/>
</dbReference>